<sequence>MTVSITEKTKHAYSRVAEQASSSLLRQPQRSMADELHLLADEVEQNEKRDVYGSGALINDFEDEVARLLGKPAALFLPTGTLAQPLALRIHADQRQRNGVALHPTSHLMLHEQMGFEALWGLNGTTTGEAGSPITSEDLKNVQTADLGSVLSELPMREIGGQLPNWDDLVSQSEWARANDIAMHLDGARLWQVPAAYDCSLAEVCELFDSVYVSFYKDLGAISGAVLAGSEAFIEQAKVWARRAGGNVITQYPQIISARRGLRENLPLMGDAVSYSRALGDALNELNGIRVNPEKPQTAMFHLHFAINAEDLSKKIIDYVNNTGVVILPLPRAEINGEAICEIPIGRNAMSQPHSFWLRHFKAFIETL</sequence>
<evidence type="ECO:0000256" key="1">
    <source>
        <dbReference type="ARBA" id="ARBA00001933"/>
    </source>
</evidence>
<reference evidence="6 7" key="1">
    <citation type="journal article" date="2011" name="Front. Microbiol.">
        <title>Genomic signatures of strain selection and enhancement in Bacillus atrophaeus var. globigii, a historical biowarfare simulant.</title>
        <authorList>
            <person name="Gibbons H.S."/>
            <person name="Broomall S.M."/>
            <person name="McNew L.A."/>
            <person name="Daligault H."/>
            <person name="Chapman C."/>
            <person name="Bruce D."/>
            <person name="Karavis M."/>
            <person name="Krepps M."/>
            <person name="McGregor P.A."/>
            <person name="Hong C."/>
            <person name="Park K.H."/>
            <person name="Akmal A."/>
            <person name="Feldman A."/>
            <person name="Lin J.S."/>
            <person name="Chang W.E."/>
            <person name="Higgs B.W."/>
            <person name="Demirev P."/>
            <person name="Lindquist J."/>
            <person name="Liem A."/>
            <person name="Fochler E."/>
            <person name="Read T.D."/>
            <person name="Tapia R."/>
            <person name="Johnson S."/>
            <person name="Bishop-Lilly K.A."/>
            <person name="Detter C."/>
            <person name="Han C."/>
            <person name="Sozhamannan S."/>
            <person name="Rosenzweig C.N."/>
            <person name="Skowronski E.W."/>
        </authorList>
    </citation>
    <scope>NUCLEOTIDE SEQUENCE [LARGE SCALE GENOMIC DNA]</scope>
    <source>
        <strain evidence="6 7">TPS4-2</strain>
    </source>
</reference>
<comment type="caution">
    <text evidence="6">The sequence shown here is derived from an EMBL/GenBank/DDBJ whole genome shotgun (WGS) entry which is preliminary data.</text>
</comment>
<evidence type="ECO:0000313" key="6">
    <source>
        <dbReference type="EMBL" id="RUO61978.1"/>
    </source>
</evidence>
<evidence type="ECO:0000256" key="4">
    <source>
        <dbReference type="ARBA" id="ARBA00022898"/>
    </source>
</evidence>
<dbReference type="Proteomes" id="UP000288361">
    <property type="component" value="Unassembled WGS sequence"/>
</dbReference>
<comment type="cofactor">
    <cofactor evidence="1">
        <name>pyridoxal 5'-phosphate</name>
        <dbReference type="ChEBI" id="CHEBI:597326"/>
    </cofactor>
</comment>
<dbReference type="PANTHER" id="PTHR48097">
    <property type="entry name" value="L-THREONINE ALDOLASE-RELATED"/>
    <property type="match status" value="1"/>
</dbReference>
<dbReference type="InterPro" id="IPR015422">
    <property type="entry name" value="PyrdxlP-dep_Trfase_small"/>
</dbReference>
<dbReference type="GO" id="GO:0006545">
    <property type="term" value="P:glycine biosynthetic process"/>
    <property type="evidence" value="ECO:0007669"/>
    <property type="project" value="TreeGrafter"/>
</dbReference>
<name>A0A432YM56_9GAMM</name>
<comment type="subunit">
    <text evidence="3">Homotetramer.</text>
</comment>
<proteinExistence type="inferred from homology"/>
<evidence type="ECO:0000313" key="7">
    <source>
        <dbReference type="Proteomes" id="UP000288361"/>
    </source>
</evidence>
<protein>
    <submittedName>
        <fullName evidence="6">Threonine aldolase</fullName>
    </submittedName>
</protein>
<dbReference type="GO" id="GO:0008732">
    <property type="term" value="F:L-allo-threonine aldolase activity"/>
    <property type="evidence" value="ECO:0007669"/>
    <property type="project" value="TreeGrafter"/>
</dbReference>
<dbReference type="EMBL" id="PIQA01000013">
    <property type="protein sequence ID" value="RUO61978.1"/>
    <property type="molecule type" value="Genomic_DNA"/>
</dbReference>
<dbReference type="InterPro" id="IPR015424">
    <property type="entry name" value="PyrdxlP-dep_Trfase"/>
</dbReference>
<dbReference type="GO" id="GO:0006567">
    <property type="term" value="P:L-threonine catabolic process"/>
    <property type="evidence" value="ECO:0007669"/>
    <property type="project" value="TreeGrafter"/>
</dbReference>
<dbReference type="RefSeq" id="WP_126752810.1">
    <property type="nucleotide sequence ID" value="NZ_JBHUMT010000003.1"/>
</dbReference>
<organism evidence="6 7">
    <name type="scientific">Idiomarina piscisalsi</name>
    <dbReference type="NCBI Taxonomy" id="1096243"/>
    <lineage>
        <taxon>Bacteria</taxon>
        <taxon>Pseudomonadati</taxon>
        <taxon>Pseudomonadota</taxon>
        <taxon>Gammaproteobacteria</taxon>
        <taxon>Alteromonadales</taxon>
        <taxon>Idiomarinaceae</taxon>
        <taxon>Idiomarina</taxon>
    </lineage>
</organism>
<dbReference type="Gene3D" id="3.40.640.10">
    <property type="entry name" value="Type I PLP-dependent aspartate aminotransferase-like (Major domain)"/>
    <property type="match status" value="1"/>
</dbReference>
<dbReference type="AlphaFoldDB" id="A0A432YM56"/>
<dbReference type="SUPFAM" id="SSF53383">
    <property type="entry name" value="PLP-dependent transferases"/>
    <property type="match status" value="1"/>
</dbReference>
<evidence type="ECO:0000256" key="3">
    <source>
        <dbReference type="ARBA" id="ARBA00011881"/>
    </source>
</evidence>
<dbReference type="GO" id="GO:0005829">
    <property type="term" value="C:cytosol"/>
    <property type="evidence" value="ECO:0007669"/>
    <property type="project" value="TreeGrafter"/>
</dbReference>
<comment type="similarity">
    <text evidence="2">Belongs to the threonine aldolase family.</text>
</comment>
<gene>
    <name evidence="6" type="ORF">CWI73_10930</name>
</gene>
<keyword evidence="4" id="KW-0663">Pyridoxal phosphate</keyword>
<evidence type="ECO:0000259" key="5">
    <source>
        <dbReference type="Pfam" id="PF01212"/>
    </source>
</evidence>
<evidence type="ECO:0000256" key="2">
    <source>
        <dbReference type="ARBA" id="ARBA00006966"/>
    </source>
</evidence>
<dbReference type="InterPro" id="IPR015421">
    <property type="entry name" value="PyrdxlP-dep_Trfase_major"/>
</dbReference>
<dbReference type="Pfam" id="PF01212">
    <property type="entry name" value="Beta_elim_lyase"/>
    <property type="match status" value="1"/>
</dbReference>
<feature type="domain" description="Aromatic amino acid beta-eliminating lyase/threonine aldolase" evidence="5">
    <location>
        <begin position="50"/>
        <end position="304"/>
    </location>
</feature>
<dbReference type="PANTHER" id="PTHR48097:SF9">
    <property type="entry name" value="L-THREONINE ALDOLASE"/>
    <property type="match status" value="1"/>
</dbReference>
<dbReference type="Gene3D" id="3.90.1150.10">
    <property type="entry name" value="Aspartate Aminotransferase, domain 1"/>
    <property type="match status" value="1"/>
</dbReference>
<accession>A0A432YM56</accession>
<dbReference type="InterPro" id="IPR001597">
    <property type="entry name" value="ArAA_b-elim_lyase/Thr_aldolase"/>
</dbReference>